<protein>
    <recommendedName>
        <fullName evidence="6">HTH tetR-type domain-containing protein</fullName>
    </recommendedName>
</protein>
<dbReference type="InterPro" id="IPR001647">
    <property type="entry name" value="HTH_TetR"/>
</dbReference>
<dbReference type="AlphaFoldDB" id="A0A916X919"/>
<evidence type="ECO:0000313" key="8">
    <source>
        <dbReference type="Proteomes" id="UP000641514"/>
    </source>
</evidence>
<reference evidence="7" key="1">
    <citation type="journal article" date="2014" name="Int. J. Syst. Evol. Microbiol.">
        <title>Complete genome sequence of Corynebacterium casei LMG S-19264T (=DSM 44701T), isolated from a smear-ripened cheese.</title>
        <authorList>
            <consortium name="US DOE Joint Genome Institute (JGI-PGF)"/>
            <person name="Walter F."/>
            <person name="Albersmeier A."/>
            <person name="Kalinowski J."/>
            <person name="Ruckert C."/>
        </authorList>
    </citation>
    <scope>NUCLEOTIDE SEQUENCE</scope>
    <source>
        <strain evidence="7">CGMCC 1.15478</strain>
    </source>
</reference>
<comment type="caution">
    <text evidence="7">The sequence shown here is derived from an EMBL/GenBank/DDBJ whole genome shotgun (WGS) entry which is preliminary data.</text>
</comment>
<organism evidence="7 8">
    <name type="scientific">Hoyosella rhizosphaerae</name>
    <dbReference type="NCBI Taxonomy" id="1755582"/>
    <lineage>
        <taxon>Bacteria</taxon>
        <taxon>Bacillati</taxon>
        <taxon>Actinomycetota</taxon>
        <taxon>Actinomycetes</taxon>
        <taxon>Mycobacteriales</taxon>
        <taxon>Hoyosellaceae</taxon>
        <taxon>Hoyosella</taxon>
    </lineage>
</organism>
<evidence type="ECO:0000256" key="2">
    <source>
        <dbReference type="ARBA" id="ARBA00023015"/>
    </source>
</evidence>
<dbReference type="SUPFAM" id="SSF48498">
    <property type="entry name" value="Tetracyclin repressor-like, C-terminal domain"/>
    <property type="match status" value="1"/>
</dbReference>
<feature type="DNA-binding region" description="H-T-H motif" evidence="5">
    <location>
        <begin position="31"/>
        <end position="50"/>
    </location>
</feature>
<keyword evidence="4" id="KW-0804">Transcription</keyword>
<keyword evidence="2" id="KW-0805">Transcription regulation</keyword>
<dbReference type="GO" id="GO:0000976">
    <property type="term" value="F:transcription cis-regulatory region binding"/>
    <property type="evidence" value="ECO:0007669"/>
    <property type="project" value="TreeGrafter"/>
</dbReference>
<dbReference type="InterPro" id="IPR009057">
    <property type="entry name" value="Homeodomain-like_sf"/>
</dbReference>
<feature type="domain" description="HTH tetR-type" evidence="6">
    <location>
        <begin position="8"/>
        <end position="68"/>
    </location>
</feature>
<dbReference type="EMBL" id="BMJH01000001">
    <property type="protein sequence ID" value="GGC55744.1"/>
    <property type="molecule type" value="Genomic_DNA"/>
</dbReference>
<dbReference type="InterPro" id="IPR036271">
    <property type="entry name" value="Tet_transcr_reg_TetR-rel_C_sf"/>
</dbReference>
<evidence type="ECO:0000259" key="6">
    <source>
        <dbReference type="PROSITE" id="PS50977"/>
    </source>
</evidence>
<dbReference type="Pfam" id="PF13977">
    <property type="entry name" value="TetR_C_6"/>
    <property type="match status" value="1"/>
</dbReference>
<dbReference type="InterPro" id="IPR039538">
    <property type="entry name" value="BetI_C"/>
</dbReference>
<sequence length="210" mass="23542">MPRSADHAARQRQIYEAVRTITDAKGLSAVTISRTAEAANISVGLVQHYFPRKESLLISAHRLLIIDIEKRVEDLVSDMEKQHSRIEQILHRAMCELLPLDENRRAEASCMLAFSGLAVEQPEFAAESRRWQLRLRKLIAQAVMNGKLCGEVAPGEDAEAVSWHLSHVVRGLSWTLFEDPQHTTITHVKATLASCISDIFSGPCHREQSV</sequence>
<dbReference type="Proteomes" id="UP000641514">
    <property type="component" value="Unassembled WGS sequence"/>
</dbReference>
<keyword evidence="8" id="KW-1185">Reference proteome</keyword>
<dbReference type="Gene3D" id="1.10.357.10">
    <property type="entry name" value="Tetracycline Repressor, domain 2"/>
    <property type="match status" value="1"/>
</dbReference>
<dbReference type="RefSeq" id="WP_188670366.1">
    <property type="nucleotide sequence ID" value="NZ_BMJH01000001.1"/>
</dbReference>
<dbReference type="PANTHER" id="PTHR30055">
    <property type="entry name" value="HTH-TYPE TRANSCRIPTIONAL REGULATOR RUTR"/>
    <property type="match status" value="1"/>
</dbReference>
<dbReference type="PROSITE" id="PS50977">
    <property type="entry name" value="HTH_TETR_2"/>
    <property type="match status" value="1"/>
</dbReference>
<evidence type="ECO:0000256" key="5">
    <source>
        <dbReference type="PROSITE-ProRule" id="PRU00335"/>
    </source>
</evidence>
<accession>A0A916X919</accession>
<dbReference type="GO" id="GO:0003700">
    <property type="term" value="F:DNA-binding transcription factor activity"/>
    <property type="evidence" value="ECO:0007669"/>
    <property type="project" value="TreeGrafter"/>
</dbReference>
<dbReference type="PANTHER" id="PTHR30055:SF234">
    <property type="entry name" value="HTH-TYPE TRANSCRIPTIONAL REGULATOR BETI"/>
    <property type="match status" value="1"/>
</dbReference>
<evidence type="ECO:0000313" key="7">
    <source>
        <dbReference type="EMBL" id="GGC55744.1"/>
    </source>
</evidence>
<evidence type="ECO:0000256" key="1">
    <source>
        <dbReference type="ARBA" id="ARBA00022491"/>
    </source>
</evidence>
<dbReference type="InterPro" id="IPR050109">
    <property type="entry name" value="HTH-type_TetR-like_transc_reg"/>
</dbReference>
<reference evidence="7" key="2">
    <citation type="submission" date="2020-09" db="EMBL/GenBank/DDBJ databases">
        <authorList>
            <person name="Sun Q."/>
            <person name="Zhou Y."/>
        </authorList>
    </citation>
    <scope>NUCLEOTIDE SEQUENCE</scope>
    <source>
        <strain evidence="7">CGMCC 1.15478</strain>
    </source>
</reference>
<gene>
    <name evidence="7" type="ORF">GCM10011410_05180</name>
</gene>
<keyword evidence="1" id="KW-0678">Repressor</keyword>
<evidence type="ECO:0000256" key="3">
    <source>
        <dbReference type="ARBA" id="ARBA00023125"/>
    </source>
</evidence>
<keyword evidence="3 5" id="KW-0238">DNA-binding</keyword>
<name>A0A916X919_9ACTN</name>
<dbReference type="Pfam" id="PF00440">
    <property type="entry name" value="TetR_N"/>
    <property type="match status" value="1"/>
</dbReference>
<dbReference type="SUPFAM" id="SSF46689">
    <property type="entry name" value="Homeodomain-like"/>
    <property type="match status" value="1"/>
</dbReference>
<evidence type="ECO:0000256" key="4">
    <source>
        <dbReference type="ARBA" id="ARBA00023163"/>
    </source>
</evidence>
<proteinExistence type="predicted"/>